<evidence type="ECO:0000259" key="3">
    <source>
        <dbReference type="Pfam" id="PF12850"/>
    </source>
</evidence>
<evidence type="ECO:0000256" key="1">
    <source>
        <dbReference type="ARBA" id="ARBA00008950"/>
    </source>
</evidence>
<dbReference type="InterPro" id="IPR053193">
    <property type="entry name" value="MetalloPDE_YfcE-like"/>
</dbReference>
<organism evidence="4 5">
    <name type="scientific">Candidatus Falkowbacteria bacterium RIFCSPLOWO2_02_FULL_45_21</name>
    <dbReference type="NCBI Taxonomy" id="1797989"/>
    <lineage>
        <taxon>Bacteria</taxon>
        <taxon>Candidatus Falkowiibacteriota</taxon>
    </lineage>
</organism>
<name>A0A1F5SE87_9BACT</name>
<dbReference type="GO" id="GO:0046872">
    <property type="term" value="F:metal ion binding"/>
    <property type="evidence" value="ECO:0007669"/>
    <property type="project" value="UniProtKB-KW"/>
</dbReference>
<accession>A0A1F5SE87</accession>
<reference evidence="4 5" key="1">
    <citation type="journal article" date="2016" name="Nat. Commun.">
        <title>Thousands of microbial genomes shed light on interconnected biogeochemical processes in an aquifer system.</title>
        <authorList>
            <person name="Anantharaman K."/>
            <person name="Brown C.T."/>
            <person name="Hug L.A."/>
            <person name="Sharon I."/>
            <person name="Castelle C.J."/>
            <person name="Probst A.J."/>
            <person name="Thomas B.C."/>
            <person name="Singh A."/>
            <person name="Wilkins M.J."/>
            <person name="Karaoz U."/>
            <person name="Brodie E.L."/>
            <person name="Williams K.H."/>
            <person name="Hubbard S.S."/>
            <person name="Banfield J.F."/>
        </authorList>
    </citation>
    <scope>NUCLEOTIDE SEQUENCE [LARGE SCALE GENOMIC DNA]</scope>
</reference>
<evidence type="ECO:0000313" key="4">
    <source>
        <dbReference type="EMBL" id="OGF24561.1"/>
    </source>
</evidence>
<dbReference type="EMBL" id="MFFW01000008">
    <property type="protein sequence ID" value="OGF24561.1"/>
    <property type="molecule type" value="Genomic_DNA"/>
</dbReference>
<keyword evidence="2" id="KW-0479">Metal-binding</keyword>
<dbReference type="Gene3D" id="3.60.21.10">
    <property type="match status" value="1"/>
</dbReference>
<dbReference type="GO" id="GO:0016787">
    <property type="term" value="F:hydrolase activity"/>
    <property type="evidence" value="ECO:0007669"/>
    <property type="project" value="UniProtKB-UniRule"/>
</dbReference>
<dbReference type="PANTHER" id="PTHR43165:SF1">
    <property type="entry name" value="PHOSPHODIESTERASE MJ0936"/>
    <property type="match status" value="1"/>
</dbReference>
<dbReference type="InterPro" id="IPR029052">
    <property type="entry name" value="Metallo-depent_PP-like"/>
</dbReference>
<sequence length="171" mass="19229">MKFLIISDIHDNLVNLEKCLNWGRNQGIENAVCAGDVVNSDTLAYLAKNFKTIYLVRGNLEIYDEAEVGQYKNIKYLGRFGVFEIDGKTVGLYHEPWFIKKVAAHCHAPLKKCDIIFYGHTHRPWLEEKNGVMMANPGTLGGVFFKATFAVWDSVGAAGQPPLELKILELL</sequence>
<dbReference type="Pfam" id="PF12850">
    <property type="entry name" value="Metallophos_2"/>
    <property type="match status" value="1"/>
</dbReference>
<dbReference type="STRING" id="1797989.A3H66_02920"/>
<dbReference type="Proteomes" id="UP000178783">
    <property type="component" value="Unassembled WGS sequence"/>
</dbReference>
<dbReference type="AlphaFoldDB" id="A0A1F5SE87"/>
<evidence type="ECO:0000313" key="5">
    <source>
        <dbReference type="Proteomes" id="UP000178783"/>
    </source>
</evidence>
<dbReference type="PANTHER" id="PTHR43165">
    <property type="entry name" value="METALLOPHOSPHOESTERASE"/>
    <property type="match status" value="1"/>
</dbReference>
<evidence type="ECO:0000256" key="2">
    <source>
        <dbReference type="RuleBase" id="RU362039"/>
    </source>
</evidence>
<dbReference type="EC" id="3.1.4.-" evidence="2"/>
<comment type="caution">
    <text evidence="4">The sequence shown here is derived from an EMBL/GenBank/DDBJ whole genome shotgun (WGS) entry which is preliminary data.</text>
</comment>
<protein>
    <recommendedName>
        <fullName evidence="2">Phosphoesterase</fullName>
        <ecNumber evidence="2">3.1.4.-</ecNumber>
    </recommendedName>
</protein>
<comment type="similarity">
    <text evidence="1 2">Belongs to the metallophosphoesterase superfamily. YfcE family.</text>
</comment>
<proteinExistence type="inferred from homology"/>
<dbReference type="InterPro" id="IPR024654">
    <property type="entry name" value="Calcineurin-like_PHP_lpxH"/>
</dbReference>
<gene>
    <name evidence="4" type="ORF">A3H66_02920</name>
</gene>
<dbReference type="InterPro" id="IPR000979">
    <property type="entry name" value="Phosphodiesterase_MJ0936/Vps29"/>
</dbReference>
<comment type="cofactor">
    <cofactor evidence="2">
        <name>a divalent metal cation</name>
        <dbReference type="ChEBI" id="CHEBI:60240"/>
    </cofactor>
</comment>
<feature type="domain" description="Calcineurin-like phosphoesterase" evidence="3">
    <location>
        <begin position="1"/>
        <end position="151"/>
    </location>
</feature>
<dbReference type="SUPFAM" id="SSF56300">
    <property type="entry name" value="Metallo-dependent phosphatases"/>
    <property type="match status" value="1"/>
</dbReference>
<dbReference type="NCBIfam" id="TIGR00040">
    <property type="entry name" value="yfcE"/>
    <property type="match status" value="1"/>
</dbReference>